<evidence type="ECO:0000313" key="3">
    <source>
        <dbReference type="Proteomes" id="UP000007967"/>
    </source>
</evidence>
<evidence type="ECO:0008006" key="4">
    <source>
        <dbReference type="Google" id="ProtNLM"/>
    </source>
</evidence>
<keyword evidence="3" id="KW-1185">Reference proteome</keyword>
<reference evidence="3" key="1">
    <citation type="submission" date="2009-09" db="EMBL/GenBank/DDBJ databases">
        <title>The complete genome of Kribbella flavida DSM 17836.</title>
        <authorList>
            <consortium name="US DOE Joint Genome Institute (JGI-PGF)"/>
            <person name="Lucas S."/>
            <person name="Copeland A."/>
            <person name="Lapidus A."/>
            <person name="Glavina del Rio T."/>
            <person name="Dalin E."/>
            <person name="Tice H."/>
            <person name="Bruce D."/>
            <person name="Goodwin L."/>
            <person name="Pitluck S."/>
            <person name="Kyrpides N."/>
            <person name="Mavromatis K."/>
            <person name="Ivanova N."/>
            <person name="Saunders E."/>
            <person name="Brettin T."/>
            <person name="Detter J.C."/>
            <person name="Han C."/>
            <person name="Larimer F."/>
            <person name="Land M."/>
            <person name="Hauser L."/>
            <person name="Markowitz V."/>
            <person name="Cheng J.-F."/>
            <person name="Hugenholtz P."/>
            <person name="Woyke T."/>
            <person name="Wu D."/>
            <person name="Pukall R."/>
            <person name="Klenk H.-P."/>
            <person name="Eisen J.A."/>
        </authorList>
    </citation>
    <scope>NUCLEOTIDE SEQUENCE [LARGE SCALE GENOMIC DNA]</scope>
    <source>
        <strain evidence="3">DSM 17836 / JCM 10339 / NBRC 14399</strain>
    </source>
</reference>
<accession>D2PWD5</accession>
<evidence type="ECO:0000256" key="1">
    <source>
        <dbReference type="SAM" id="SignalP"/>
    </source>
</evidence>
<proteinExistence type="predicted"/>
<feature type="signal peptide" evidence="1">
    <location>
        <begin position="1"/>
        <end position="36"/>
    </location>
</feature>
<dbReference type="HOGENOM" id="CLU_1956722_0_0_11"/>
<reference evidence="2 3" key="2">
    <citation type="journal article" date="2010" name="Stand. Genomic Sci.">
        <title>Complete genome sequence of Kribbella flavida type strain (IFO 14399).</title>
        <authorList>
            <person name="Pukall R."/>
            <person name="Lapidus A."/>
            <person name="Glavina Del Rio T."/>
            <person name="Copeland A."/>
            <person name="Tice H."/>
            <person name="Cheng J.-F."/>
            <person name="Lucas S."/>
            <person name="Chen F."/>
            <person name="Nolan M."/>
            <person name="LaButti K."/>
            <person name="Pati A."/>
            <person name="Ivanova N."/>
            <person name="Mavrommatis K."/>
            <person name="Mikhailova N."/>
            <person name="Pitluck S."/>
            <person name="Bruce D."/>
            <person name="Goodwin L."/>
            <person name="Land M."/>
            <person name="Hauser L."/>
            <person name="Chang Y.-J."/>
            <person name="Jeffries C.D."/>
            <person name="Chen A."/>
            <person name="Palaniappan K."/>
            <person name="Chain P."/>
            <person name="Rohde M."/>
            <person name="Goeker M."/>
            <person name="Bristow J."/>
            <person name="Eisen J.A."/>
            <person name="Markowitz V."/>
            <person name="Hugenholtz P."/>
            <person name="Kyrpides N.C."/>
            <person name="Klenk H.-P."/>
            <person name="Brettin T."/>
        </authorList>
    </citation>
    <scope>NUCLEOTIDE SEQUENCE [LARGE SCALE GENOMIC DNA]</scope>
    <source>
        <strain evidence="3">DSM 17836 / JCM 10339 / NBRC 14399</strain>
    </source>
</reference>
<dbReference type="KEGG" id="kfl:Kfla_2513"/>
<dbReference type="AlphaFoldDB" id="D2PWD5"/>
<organism evidence="2 3">
    <name type="scientific">Kribbella flavida (strain DSM 17836 / JCM 10339 / NBRC 14399)</name>
    <dbReference type="NCBI Taxonomy" id="479435"/>
    <lineage>
        <taxon>Bacteria</taxon>
        <taxon>Bacillati</taxon>
        <taxon>Actinomycetota</taxon>
        <taxon>Actinomycetes</taxon>
        <taxon>Propionibacteriales</taxon>
        <taxon>Kribbellaceae</taxon>
        <taxon>Kribbella</taxon>
    </lineage>
</organism>
<evidence type="ECO:0000313" key="2">
    <source>
        <dbReference type="EMBL" id="ADB31587.1"/>
    </source>
</evidence>
<sequence length="128" mass="13038">MYASPTRTRQRAVIGGLLASLTAAALLVAGSPPASAHSVEPAVLSKVLVSCLDGGPGIVAKLRNPNKTAMDYMVAFSGGDYAESYVVSPAAHSSVPVQFGGMSNGTYTLIVWNAAGDVIAETPVDVNC</sequence>
<keyword evidence="1" id="KW-0732">Signal</keyword>
<gene>
    <name evidence="2" type="ordered locus">Kfla_2513</name>
</gene>
<dbReference type="Proteomes" id="UP000007967">
    <property type="component" value="Chromosome"/>
</dbReference>
<protein>
    <recommendedName>
        <fullName evidence="4">Secreted protein</fullName>
    </recommendedName>
</protein>
<feature type="chain" id="PRO_5003033275" description="Secreted protein" evidence="1">
    <location>
        <begin position="37"/>
        <end position="128"/>
    </location>
</feature>
<dbReference type="STRING" id="479435.Kfla_2513"/>
<name>D2PWD5_KRIFD</name>
<dbReference type="EMBL" id="CP001736">
    <property type="protein sequence ID" value="ADB31587.1"/>
    <property type="molecule type" value="Genomic_DNA"/>
</dbReference>